<dbReference type="Proteomes" id="UP001175211">
    <property type="component" value="Unassembled WGS sequence"/>
</dbReference>
<protein>
    <recommendedName>
        <fullName evidence="4">Secreted protein</fullName>
    </recommendedName>
</protein>
<dbReference type="RefSeq" id="XP_060328001.1">
    <property type="nucleotide sequence ID" value="XM_060473772.1"/>
</dbReference>
<dbReference type="EMBL" id="JAUEPS010000031">
    <property type="protein sequence ID" value="KAK0452167.1"/>
    <property type="molecule type" value="Genomic_DNA"/>
</dbReference>
<comment type="caution">
    <text evidence="2">The sequence shown here is derived from an EMBL/GenBank/DDBJ whole genome shotgun (WGS) entry which is preliminary data.</text>
</comment>
<organism evidence="2 3">
    <name type="scientific">Armillaria tabescens</name>
    <name type="common">Ringless honey mushroom</name>
    <name type="synonym">Agaricus tabescens</name>
    <dbReference type="NCBI Taxonomy" id="1929756"/>
    <lineage>
        <taxon>Eukaryota</taxon>
        <taxon>Fungi</taxon>
        <taxon>Dikarya</taxon>
        <taxon>Basidiomycota</taxon>
        <taxon>Agaricomycotina</taxon>
        <taxon>Agaricomycetes</taxon>
        <taxon>Agaricomycetidae</taxon>
        <taxon>Agaricales</taxon>
        <taxon>Marasmiineae</taxon>
        <taxon>Physalacriaceae</taxon>
        <taxon>Desarmillaria</taxon>
    </lineage>
</organism>
<keyword evidence="1" id="KW-0732">Signal</keyword>
<evidence type="ECO:0000256" key="1">
    <source>
        <dbReference type="SAM" id="SignalP"/>
    </source>
</evidence>
<feature type="chain" id="PRO_5041450466" description="Secreted protein" evidence="1">
    <location>
        <begin position="24"/>
        <end position="89"/>
    </location>
</feature>
<evidence type="ECO:0008006" key="4">
    <source>
        <dbReference type="Google" id="ProtNLM"/>
    </source>
</evidence>
<dbReference type="AlphaFoldDB" id="A0AA39K070"/>
<keyword evidence="3" id="KW-1185">Reference proteome</keyword>
<proteinExistence type="predicted"/>
<gene>
    <name evidence="2" type="ORF">EV420DRAFT_1559254</name>
</gene>
<reference evidence="2" key="1">
    <citation type="submission" date="2023-06" db="EMBL/GenBank/DDBJ databases">
        <authorList>
            <consortium name="Lawrence Berkeley National Laboratory"/>
            <person name="Ahrendt S."/>
            <person name="Sahu N."/>
            <person name="Indic B."/>
            <person name="Wong-Bajracharya J."/>
            <person name="Merenyi Z."/>
            <person name="Ke H.-M."/>
            <person name="Monk M."/>
            <person name="Kocsube S."/>
            <person name="Drula E."/>
            <person name="Lipzen A."/>
            <person name="Balint B."/>
            <person name="Henrissat B."/>
            <person name="Andreopoulos B."/>
            <person name="Martin F.M."/>
            <person name="Harder C.B."/>
            <person name="Rigling D."/>
            <person name="Ford K.L."/>
            <person name="Foster G.D."/>
            <person name="Pangilinan J."/>
            <person name="Papanicolaou A."/>
            <person name="Barry K."/>
            <person name="LaButti K."/>
            <person name="Viragh M."/>
            <person name="Koriabine M."/>
            <person name="Yan M."/>
            <person name="Riley R."/>
            <person name="Champramary S."/>
            <person name="Plett K.L."/>
            <person name="Tsai I.J."/>
            <person name="Slot J."/>
            <person name="Sipos G."/>
            <person name="Plett J."/>
            <person name="Nagy L.G."/>
            <person name="Grigoriev I.V."/>
        </authorList>
    </citation>
    <scope>NUCLEOTIDE SEQUENCE</scope>
    <source>
        <strain evidence="2">CCBAS 213</strain>
    </source>
</reference>
<accession>A0AA39K070</accession>
<dbReference type="GeneID" id="85357320"/>
<feature type="signal peptide" evidence="1">
    <location>
        <begin position="1"/>
        <end position="23"/>
    </location>
</feature>
<name>A0AA39K070_ARMTA</name>
<sequence length="89" mass="10645">MHRPGSLLLSFQLFLIAVCPTRPGVAVFRLPSSLIRTLYWNFRIRRTFHWTLHIRTNFYLLHGHLFFCFLHSCTVFTGSDTRRAENRMF</sequence>
<evidence type="ECO:0000313" key="2">
    <source>
        <dbReference type="EMBL" id="KAK0452167.1"/>
    </source>
</evidence>
<evidence type="ECO:0000313" key="3">
    <source>
        <dbReference type="Proteomes" id="UP001175211"/>
    </source>
</evidence>